<evidence type="ECO:0000313" key="2">
    <source>
        <dbReference type="EMBL" id="MFD1629902.1"/>
    </source>
</evidence>
<evidence type="ECO:0000256" key="1">
    <source>
        <dbReference type="SAM" id="SignalP"/>
    </source>
</evidence>
<sequence length="319" mass="36574">MLKNLAFAISLLCSYSCFAQKLLYSETETTFPKKDTIDSNKNKIIAISAVHALAISSSYFIMNEAWYKGYAKTSFHLKNDNDNWQQMDKAGHTWTTYQYSRLSTEVWRYAGLKRIPSAIAGTISGISMQTMMEILDGHSAQWGFSWGDMAANGIGALTFSLQEIFLNQQIVSIKMGYTQEKYPTQHLKDRAKEIYGESFGQRILKDYNSQTYWASVNIQSIIKKNSFPSWLNLAFGYGTSGMYGAVHNSWAEMYNHPIPDGALNRTRSFYISPDISLSRIHTNKKWLKSILFVADMIKIPAPTLEYNNRHKWIFRPLFM</sequence>
<name>A0ABW4ID81_9SPHI</name>
<protein>
    <submittedName>
        <fullName evidence="2">DUF2279 domain-containing protein</fullName>
    </submittedName>
</protein>
<accession>A0ABW4ID81</accession>
<reference evidence="3" key="1">
    <citation type="journal article" date="2019" name="Int. J. Syst. Evol. Microbiol.">
        <title>The Global Catalogue of Microorganisms (GCM) 10K type strain sequencing project: providing services to taxonomists for standard genome sequencing and annotation.</title>
        <authorList>
            <consortium name="The Broad Institute Genomics Platform"/>
            <consortium name="The Broad Institute Genome Sequencing Center for Infectious Disease"/>
            <person name="Wu L."/>
            <person name="Ma J."/>
        </authorList>
    </citation>
    <scope>NUCLEOTIDE SEQUENCE [LARGE SCALE GENOMIC DNA]</scope>
    <source>
        <strain evidence="3">CCUG 53762</strain>
    </source>
</reference>
<dbReference type="Proteomes" id="UP001597118">
    <property type="component" value="Unassembled WGS sequence"/>
</dbReference>
<keyword evidence="1" id="KW-0732">Signal</keyword>
<dbReference type="InterPro" id="IPR018736">
    <property type="entry name" value="DUF2279_periplasmic_lipo"/>
</dbReference>
<evidence type="ECO:0000313" key="3">
    <source>
        <dbReference type="Proteomes" id="UP001597118"/>
    </source>
</evidence>
<gene>
    <name evidence="2" type="ORF">ACFSAH_08440</name>
</gene>
<dbReference type="RefSeq" id="WP_379662280.1">
    <property type="nucleotide sequence ID" value="NZ_JBHUDG010000012.1"/>
</dbReference>
<feature type="signal peptide" evidence="1">
    <location>
        <begin position="1"/>
        <end position="19"/>
    </location>
</feature>
<comment type="caution">
    <text evidence="2">The sequence shown here is derived from an EMBL/GenBank/DDBJ whole genome shotgun (WGS) entry which is preliminary data.</text>
</comment>
<dbReference type="Pfam" id="PF10043">
    <property type="entry name" value="DUF2279"/>
    <property type="match status" value="1"/>
</dbReference>
<feature type="chain" id="PRO_5046676032" evidence="1">
    <location>
        <begin position="20"/>
        <end position="319"/>
    </location>
</feature>
<dbReference type="EMBL" id="JBHUDG010000012">
    <property type="protein sequence ID" value="MFD1629902.1"/>
    <property type="molecule type" value="Genomic_DNA"/>
</dbReference>
<keyword evidence="3" id="KW-1185">Reference proteome</keyword>
<proteinExistence type="predicted"/>
<organism evidence="2 3">
    <name type="scientific">Pseudopedobacter beijingensis</name>
    <dbReference type="NCBI Taxonomy" id="1207056"/>
    <lineage>
        <taxon>Bacteria</taxon>
        <taxon>Pseudomonadati</taxon>
        <taxon>Bacteroidota</taxon>
        <taxon>Sphingobacteriia</taxon>
        <taxon>Sphingobacteriales</taxon>
        <taxon>Sphingobacteriaceae</taxon>
        <taxon>Pseudopedobacter</taxon>
    </lineage>
</organism>